<proteinExistence type="predicted"/>
<keyword evidence="1" id="KW-0472">Membrane</keyword>
<dbReference type="OrthoDB" id="825622at2"/>
<reference evidence="2 3" key="1">
    <citation type="submission" date="2018-03" db="EMBL/GenBank/DDBJ databases">
        <title>Genomic Encyclopedia of Archaeal and Bacterial Type Strains, Phase II (KMG-II): from individual species to whole genera.</title>
        <authorList>
            <person name="Goeker M."/>
        </authorList>
    </citation>
    <scope>NUCLEOTIDE SEQUENCE [LARGE SCALE GENOMIC DNA]</scope>
    <source>
        <strain evidence="2 3">DSM 27929</strain>
    </source>
</reference>
<feature type="transmembrane region" description="Helical" evidence="1">
    <location>
        <begin position="127"/>
        <end position="145"/>
    </location>
</feature>
<keyword evidence="1" id="KW-0812">Transmembrane</keyword>
<evidence type="ECO:0000313" key="3">
    <source>
        <dbReference type="Proteomes" id="UP000238157"/>
    </source>
</evidence>
<keyword evidence="3" id="KW-1185">Reference proteome</keyword>
<evidence type="ECO:0000313" key="2">
    <source>
        <dbReference type="EMBL" id="PRY85303.1"/>
    </source>
</evidence>
<protein>
    <submittedName>
        <fullName evidence="2">Uncharacterized protein</fullName>
    </submittedName>
</protein>
<dbReference type="PANTHER" id="PTHR40076:SF1">
    <property type="entry name" value="MEMBRANE PROTEIN"/>
    <property type="match status" value="1"/>
</dbReference>
<feature type="transmembrane region" description="Helical" evidence="1">
    <location>
        <begin position="97"/>
        <end position="121"/>
    </location>
</feature>
<dbReference type="AlphaFoldDB" id="A0A2T0WF07"/>
<dbReference type="EMBL" id="PVTR01000013">
    <property type="protein sequence ID" value="PRY85303.1"/>
    <property type="molecule type" value="Genomic_DNA"/>
</dbReference>
<dbReference type="PANTHER" id="PTHR40076">
    <property type="entry name" value="MEMBRANE PROTEIN-RELATED"/>
    <property type="match status" value="1"/>
</dbReference>
<feature type="transmembrane region" description="Helical" evidence="1">
    <location>
        <begin position="165"/>
        <end position="195"/>
    </location>
</feature>
<comment type="caution">
    <text evidence="2">The sequence shown here is derived from an EMBL/GenBank/DDBJ whole genome shotgun (WGS) entry which is preliminary data.</text>
</comment>
<keyword evidence="1" id="KW-1133">Transmembrane helix</keyword>
<dbReference type="InterPro" id="IPR010380">
    <property type="entry name" value="DUF975"/>
</dbReference>
<organism evidence="2 3">
    <name type="scientific">Mongoliibacter ruber</name>
    <dbReference type="NCBI Taxonomy" id="1750599"/>
    <lineage>
        <taxon>Bacteria</taxon>
        <taxon>Pseudomonadati</taxon>
        <taxon>Bacteroidota</taxon>
        <taxon>Cytophagia</taxon>
        <taxon>Cytophagales</taxon>
        <taxon>Cyclobacteriaceae</taxon>
        <taxon>Mongoliibacter</taxon>
    </lineage>
</organism>
<gene>
    <name evidence="2" type="ORF">CLW00_11351</name>
</gene>
<dbReference type="RefSeq" id="WP_106135122.1">
    <property type="nucleotide sequence ID" value="NZ_PVTR01000013.1"/>
</dbReference>
<accession>A0A2T0WF07</accession>
<name>A0A2T0WF07_9BACT</name>
<sequence>MSKEKLAIIRERGYDFDIQNLFERAWAMYKIQPLLNASFTMLIISANLLAALYFKDYAFLYSLFVAPHLFSGFYFVANKYSQGEHVVYPDFFKGFSFYMPIFSIWLIGQILTALGIFAFIIPGIYLAVAYNFAVLMAIFGGFDFWTALEESRKLITVRWWKMALLILILVILNIVGALFFLFGLVLTLPITYYAIYLLFEDLTEDVFVEEQ</sequence>
<feature type="transmembrane region" description="Helical" evidence="1">
    <location>
        <begin position="34"/>
        <end position="53"/>
    </location>
</feature>
<dbReference type="Proteomes" id="UP000238157">
    <property type="component" value="Unassembled WGS sequence"/>
</dbReference>
<evidence type="ECO:0000256" key="1">
    <source>
        <dbReference type="SAM" id="Phobius"/>
    </source>
</evidence>
<feature type="transmembrane region" description="Helical" evidence="1">
    <location>
        <begin position="59"/>
        <end position="77"/>
    </location>
</feature>